<sequence length="229" mass="24715">MTEIEWATRGEGSDVKKKAAKERSEIRVTGGGIPDTKDWKPTEEAMLALIETEAIEGISGPCESEDITADEPLPSTSAGSVVRPMPLTGTLDEHAPQPNEPQSTSDAARARPLSTTFHLEPSTSWDSQGLEDILVAVDDTTRHSTILEAVVVSHWQPPAGVVDHLGLPHPHFLQQHLRKWDSAPHTFVVEVHAGHNHLGTLPGLILQRPTRAVQASEAGLKGVQKSAQL</sequence>
<proteinExistence type="predicted"/>
<evidence type="ECO:0000313" key="2">
    <source>
        <dbReference type="EMBL" id="KAK3892496.1"/>
    </source>
</evidence>
<protein>
    <submittedName>
        <fullName evidence="2">Uncharacterized protein</fullName>
    </submittedName>
</protein>
<comment type="caution">
    <text evidence="2">The sequence shown here is derived from an EMBL/GenBank/DDBJ whole genome shotgun (WGS) entry which is preliminary data.</text>
</comment>
<feature type="compositionally biased region" description="Basic and acidic residues" evidence="1">
    <location>
        <begin position="1"/>
        <end position="26"/>
    </location>
</feature>
<keyword evidence="3" id="KW-1185">Reference proteome</keyword>
<reference evidence="2" key="1">
    <citation type="submission" date="2023-10" db="EMBL/GenBank/DDBJ databases">
        <title>Genome assemblies of two species of porcelain crab, Petrolisthes cinctipes and Petrolisthes manimaculis (Anomura: Porcellanidae).</title>
        <authorList>
            <person name="Angst P."/>
        </authorList>
    </citation>
    <scope>NUCLEOTIDE SEQUENCE</scope>
    <source>
        <strain evidence="2">PB745_01</strain>
        <tissue evidence="2">Gill</tissue>
    </source>
</reference>
<organism evidence="2 3">
    <name type="scientific">Petrolisthes cinctipes</name>
    <name type="common">Flat porcelain crab</name>
    <dbReference type="NCBI Taxonomy" id="88211"/>
    <lineage>
        <taxon>Eukaryota</taxon>
        <taxon>Metazoa</taxon>
        <taxon>Ecdysozoa</taxon>
        <taxon>Arthropoda</taxon>
        <taxon>Crustacea</taxon>
        <taxon>Multicrustacea</taxon>
        <taxon>Malacostraca</taxon>
        <taxon>Eumalacostraca</taxon>
        <taxon>Eucarida</taxon>
        <taxon>Decapoda</taxon>
        <taxon>Pleocyemata</taxon>
        <taxon>Anomura</taxon>
        <taxon>Galatheoidea</taxon>
        <taxon>Porcellanidae</taxon>
        <taxon>Petrolisthes</taxon>
    </lineage>
</organism>
<gene>
    <name evidence="2" type="ORF">Pcinc_003727</name>
</gene>
<feature type="region of interest" description="Disordered" evidence="1">
    <location>
        <begin position="1"/>
        <end position="39"/>
    </location>
</feature>
<dbReference type="Proteomes" id="UP001286313">
    <property type="component" value="Unassembled WGS sequence"/>
</dbReference>
<dbReference type="EMBL" id="JAWQEG010000259">
    <property type="protein sequence ID" value="KAK3892496.1"/>
    <property type="molecule type" value="Genomic_DNA"/>
</dbReference>
<dbReference type="AlphaFoldDB" id="A0AAE1GIH9"/>
<feature type="region of interest" description="Disordered" evidence="1">
    <location>
        <begin position="61"/>
        <end position="109"/>
    </location>
</feature>
<evidence type="ECO:0000256" key="1">
    <source>
        <dbReference type="SAM" id="MobiDB-lite"/>
    </source>
</evidence>
<evidence type="ECO:0000313" key="3">
    <source>
        <dbReference type="Proteomes" id="UP001286313"/>
    </source>
</evidence>
<accession>A0AAE1GIH9</accession>
<name>A0AAE1GIH9_PETCI</name>